<reference evidence="2 3" key="1">
    <citation type="submission" date="2020-08" db="EMBL/GenBank/DDBJ databases">
        <title>Genome sequencing of Purple Non-Sulfur Bacteria from various extreme environments.</title>
        <authorList>
            <person name="Mayer M."/>
        </authorList>
    </citation>
    <scope>NUCLEOTIDE SEQUENCE [LARGE SCALE GENOMIC DNA]</scope>
    <source>
        <strain evidence="2 3">JA131</strain>
    </source>
</reference>
<accession>A0A7W6RCZ4</accession>
<dbReference type="GO" id="GO:0004029">
    <property type="term" value="F:aldehyde dehydrogenase (NAD+) activity"/>
    <property type="evidence" value="ECO:0007669"/>
    <property type="project" value="TreeGrafter"/>
</dbReference>
<dbReference type="Pfam" id="PF01370">
    <property type="entry name" value="Epimerase"/>
    <property type="match status" value="1"/>
</dbReference>
<dbReference type="InterPro" id="IPR036291">
    <property type="entry name" value="NAD(P)-bd_dom_sf"/>
</dbReference>
<dbReference type="PANTHER" id="PTHR48079">
    <property type="entry name" value="PROTEIN YEEZ"/>
    <property type="match status" value="1"/>
</dbReference>
<dbReference type="RefSeq" id="WP_184043949.1">
    <property type="nucleotide sequence ID" value="NZ_JACIGK010000010.1"/>
</dbReference>
<dbReference type="EMBL" id="JACIGK010000010">
    <property type="protein sequence ID" value="MBB4266007.1"/>
    <property type="molecule type" value="Genomic_DNA"/>
</dbReference>
<dbReference type="InterPro" id="IPR051783">
    <property type="entry name" value="NAD(P)-dependent_oxidoreduct"/>
</dbReference>
<dbReference type="Proteomes" id="UP000554286">
    <property type="component" value="Unassembled WGS sequence"/>
</dbReference>
<dbReference type="Gene3D" id="3.40.50.720">
    <property type="entry name" value="NAD(P)-binding Rossmann-like Domain"/>
    <property type="match status" value="1"/>
</dbReference>
<gene>
    <name evidence="2" type="ORF">GGD89_001633</name>
</gene>
<evidence type="ECO:0000313" key="2">
    <source>
        <dbReference type="EMBL" id="MBB4266007.1"/>
    </source>
</evidence>
<dbReference type="GO" id="GO:0005737">
    <property type="term" value="C:cytoplasm"/>
    <property type="evidence" value="ECO:0007669"/>
    <property type="project" value="TreeGrafter"/>
</dbReference>
<dbReference type="PANTHER" id="PTHR48079:SF6">
    <property type="entry name" value="NAD(P)-BINDING DOMAIN-CONTAINING PROTEIN-RELATED"/>
    <property type="match status" value="1"/>
</dbReference>
<comment type="caution">
    <text evidence="2">The sequence shown here is derived from an EMBL/GenBank/DDBJ whole genome shotgun (WGS) entry which is preliminary data.</text>
</comment>
<evidence type="ECO:0000259" key="1">
    <source>
        <dbReference type="Pfam" id="PF01370"/>
    </source>
</evidence>
<dbReference type="SUPFAM" id="SSF51735">
    <property type="entry name" value="NAD(P)-binding Rossmann-fold domains"/>
    <property type="match status" value="1"/>
</dbReference>
<dbReference type="AlphaFoldDB" id="A0A7W6RCZ4"/>
<name>A0A7W6RCZ4_9PROT</name>
<sequence length="333" mass="35612">MPTFLVTGAAGFLGRHVTRTLAARQGTRVRAGVRRPDDAPFRDDEPGVAVTRADVRDPASIRAALDGCDAVVHCAVGDWTTTVGGARVLMEQARRAGVRRVVAISSIAVHGEAEGRLTEDAPLVTGRRDYAGAKAEAERVFIALGREAGAPAVTLLRPTIVYGPGSALWIDGMARRIRSGRWGTFGPLGEGTCHPVHVEDVAAAAAAALDAGRPHGEALFVNGPERLTWNAYFTRLAAHLGAPPLPSLDPATVRRRMRAALPAKVLARLLPPLRPWLRPILDAAPAASELRLFALKADYPTDRAEARLDWRPRVLLEDGLARAVVVTPPETRP</sequence>
<evidence type="ECO:0000313" key="3">
    <source>
        <dbReference type="Proteomes" id="UP000554286"/>
    </source>
</evidence>
<feature type="domain" description="NAD-dependent epimerase/dehydratase" evidence="1">
    <location>
        <begin position="5"/>
        <end position="212"/>
    </location>
</feature>
<keyword evidence="3" id="KW-1185">Reference proteome</keyword>
<dbReference type="InterPro" id="IPR001509">
    <property type="entry name" value="Epimerase_deHydtase"/>
</dbReference>
<protein>
    <submittedName>
        <fullName evidence="2">Nucleoside-diphosphate-sugar epimerase</fullName>
    </submittedName>
</protein>
<organism evidence="2 3">
    <name type="scientific">Roseospira visakhapatnamensis</name>
    <dbReference type="NCBI Taxonomy" id="390880"/>
    <lineage>
        <taxon>Bacteria</taxon>
        <taxon>Pseudomonadati</taxon>
        <taxon>Pseudomonadota</taxon>
        <taxon>Alphaproteobacteria</taxon>
        <taxon>Rhodospirillales</taxon>
        <taxon>Rhodospirillaceae</taxon>
        <taxon>Roseospira</taxon>
    </lineage>
</organism>
<proteinExistence type="predicted"/>